<reference evidence="1 2" key="1">
    <citation type="journal article" date="2020" name="bioRxiv">
        <title>Sequence and annotation of 42 cannabis genomes reveals extensive copy number variation in cannabinoid synthesis and pathogen resistance genes.</title>
        <authorList>
            <person name="Mckernan K.J."/>
            <person name="Helbert Y."/>
            <person name="Kane L.T."/>
            <person name="Ebling H."/>
            <person name="Zhang L."/>
            <person name="Liu B."/>
            <person name="Eaton Z."/>
            <person name="Mclaughlin S."/>
            <person name="Kingan S."/>
            <person name="Baybayan P."/>
            <person name="Concepcion G."/>
            <person name="Jordan M."/>
            <person name="Riva A."/>
            <person name="Barbazuk W."/>
            <person name="Harkins T."/>
        </authorList>
    </citation>
    <scope>NUCLEOTIDE SEQUENCE [LARGE SCALE GENOMIC DNA]</scope>
    <source>
        <strain evidence="2">cv. Jamaican Lion 4</strain>
        <tissue evidence="1">Leaf</tissue>
    </source>
</reference>
<organism evidence="1 2">
    <name type="scientific">Cannabis sativa</name>
    <name type="common">Hemp</name>
    <name type="synonym">Marijuana</name>
    <dbReference type="NCBI Taxonomy" id="3483"/>
    <lineage>
        <taxon>Eukaryota</taxon>
        <taxon>Viridiplantae</taxon>
        <taxon>Streptophyta</taxon>
        <taxon>Embryophyta</taxon>
        <taxon>Tracheophyta</taxon>
        <taxon>Spermatophyta</taxon>
        <taxon>Magnoliopsida</taxon>
        <taxon>eudicotyledons</taxon>
        <taxon>Gunneridae</taxon>
        <taxon>Pentapetalae</taxon>
        <taxon>rosids</taxon>
        <taxon>fabids</taxon>
        <taxon>Rosales</taxon>
        <taxon>Cannabaceae</taxon>
        <taxon>Cannabis</taxon>
    </lineage>
</organism>
<proteinExistence type="predicted"/>
<evidence type="ECO:0000313" key="2">
    <source>
        <dbReference type="Proteomes" id="UP000583929"/>
    </source>
</evidence>
<accession>A0A7J6GHR7</accession>
<name>A0A7J6GHR7_CANSA</name>
<dbReference type="EMBL" id="JAATIQ010000101">
    <property type="protein sequence ID" value="KAF4382407.1"/>
    <property type="molecule type" value="Genomic_DNA"/>
</dbReference>
<dbReference type="AlphaFoldDB" id="A0A7J6GHR7"/>
<protein>
    <submittedName>
        <fullName evidence="1">Uncharacterized protein</fullName>
    </submittedName>
</protein>
<dbReference type="Proteomes" id="UP000583929">
    <property type="component" value="Unassembled WGS sequence"/>
</dbReference>
<evidence type="ECO:0000313" key="1">
    <source>
        <dbReference type="EMBL" id="KAF4382407.1"/>
    </source>
</evidence>
<gene>
    <name evidence="1" type="ORF">G4B88_011359</name>
</gene>
<sequence>MALAKNVELTEKANHLMRMHLMGDPSAPFNLSGKQFISNYKYKHDLREFLHLQTPLQFDLVPDMHNMLDTVYNLSLITPRKQETHQDLTNKFYICVLHQPFCSIPHKSHNFQIKSVNVESSIEVVIVNVSGSIDVGPSMSRKLHLGVVSDGTILHALGKPDELANSLT</sequence>
<comment type="caution">
    <text evidence="1">The sequence shown here is derived from an EMBL/GenBank/DDBJ whole genome shotgun (WGS) entry which is preliminary data.</text>
</comment>
<keyword evidence="2" id="KW-1185">Reference proteome</keyword>